<comment type="caution">
    <text evidence="1">The sequence shown here is derived from an EMBL/GenBank/DDBJ whole genome shotgun (WGS) entry which is preliminary data.</text>
</comment>
<evidence type="ECO:0000313" key="2">
    <source>
        <dbReference type="Proteomes" id="UP000075420"/>
    </source>
</evidence>
<dbReference type="AlphaFoldDB" id="A0A150P199"/>
<evidence type="ECO:0008006" key="3">
    <source>
        <dbReference type="Google" id="ProtNLM"/>
    </source>
</evidence>
<reference evidence="1 2" key="1">
    <citation type="submission" date="2014-02" db="EMBL/GenBank/DDBJ databases">
        <title>The small core and large imbalanced accessory genome model reveals a collaborative survival strategy of Sorangium cellulosum strains in nature.</title>
        <authorList>
            <person name="Han K."/>
            <person name="Peng R."/>
            <person name="Blom J."/>
            <person name="Li Y.-Z."/>
        </authorList>
    </citation>
    <scope>NUCLEOTIDE SEQUENCE [LARGE SCALE GENOMIC DNA]</scope>
    <source>
        <strain evidence="1 2">So0157-25</strain>
    </source>
</reference>
<proteinExistence type="predicted"/>
<gene>
    <name evidence="1" type="ORF">BE08_36685</name>
</gene>
<organism evidence="1 2">
    <name type="scientific">Sorangium cellulosum</name>
    <name type="common">Polyangium cellulosum</name>
    <dbReference type="NCBI Taxonomy" id="56"/>
    <lineage>
        <taxon>Bacteria</taxon>
        <taxon>Pseudomonadati</taxon>
        <taxon>Myxococcota</taxon>
        <taxon>Polyangia</taxon>
        <taxon>Polyangiales</taxon>
        <taxon>Polyangiaceae</taxon>
        <taxon>Sorangium</taxon>
    </lineage>
</organism>
<evidence type="ECO:0000313" key="1">
    <source>
        <dbReference type="EMBL" id="KYF48795.1"/>
    </source>
</evidence>
<sequence>MTTDERPMPRPLPRLSLFEWNDSPWSPGPLRELIIESLSRTIRWGGMLRGLIEPFRRFLAASGATEVIELGAGAAGPSEVLIGELLRAGATPPRFVLTDLLPQPDAWAAAAARRPSFVAFEPSPVDATRIPPALAEGRARLMINAFHHFSPELARAILADAARGSSGIFLSEGFERTPLGFLPMVPVGVAALAANPLLTRRSRAAKAWLTWATPIAAAASVWDGVVSTLRVYSEAELREMVAPLGDAFTWEYGTYRFPLWGKGYYFYGVPARRGTPRGVDGP</sequence>
<dbReference type="EMBL" id="JELY01003454">
    <property type="protein sequence ID" value="KYF48795.1"/>
    <property type="molecule type" value="Genomic_DNA"/>
</dbReference>
<protein>
    <recommendedName>
        <fullName evidence="3">Class I SAM-dependent methyltransferase</fullName>
    </recommendedName>
</protein>
<name>A0A150P199_SORCE</name>
<dbReference type="Proteomes" id="UP000075420">
    <property type="component" value="Unassembled WGS sequence"/>
</dbReference>
<accession>A0A150P199</accession>